<sequence length="218" mass="24298">MYNLHAHTFLSDGDLLPSEVAVRYQAKGYKAIAITDHADYSNIKSITTAIVEFCRKWPKGSSIKVLPGIELTHLPPEQFKPLANYARRNEIKIIIAHGETAVEPVTKDTNKMALKADIDILAHPGLINDADTKLAAEKGIFLEVTSRRGHCDTNNHVIKQARKFGARLILNNDSHTPEDIISPAQLNQIGLNAGLTQEEIDTIYRNTEDLINKRKDIL</sequence>
<organism evidence="2 3">
    <name type="scientific">Candidatus Sherwoodlollariibacterium unditelluris</name>
    <dbReference type="NCBI Taxonomy" id="1974757"/>
    <lineage>
        <taxon>Bacteria</taxon>
        <taxon>Pseudomonadati</taxon>
        <taxon>Candidatus Omnitrophota</taxon>
        <taxon>Candidatus Sherwoodlollariibacterium</taxon>
    </lineage>
</organism>
<dbReference type="SUPFAM" id="SSF89550">
    <property type="entry name" value="PHP domain-like"/>
    <property type="match status" value="1"/>
</dbReference>
<dbReference type="GO" id="GO:0005829">
    <property type="term" value="C:cytosol"/>
    <property type="evidence" value="ECO:0007669"/>
    <property type="project" value="TreeGrafter"/>
</dbReference>
<accession>A0A2G9YL55</accession>
<dbReference type="Gene3D" id="3.20.20.140">
    <property type="entry name" value="Metal-dependent hydrolases"/>
    <property type="match status" value="1"/>
</dbReference>
<evidence type="ECO:0000259" key="1">
    <source>
        <dbReference type="SMART" id="SM00481"/>
    </source>
</evidence>
<dbReference type="AlphaFoldDB" id="A0A2G9YL55"/>
<protein>
    <submittedName>
        <fullName evidence="2">PHP domain-containing protein</fullName>
    </submittedName>
</protein>
<dbReference type="EMBL" id="PCRK01000003">
    <property type="protein sequence ID" value="PIP19965.1"/>
    <property type="molecule type" value="Genomic_DNA"/>
</dbReference>
<dbReference type="InterPro" id="IPR004013">
    <property type="entry name" value="PHP_dom"/>
</dbReference>
<dbReference type="InterPro" id="IPR050243">
    <property type="entry name" value="PHP_phosphatase"/>
</dbReference>
<dbReference type="GO" id="GO:0042578">
    <property type="term" value="F:phosphoric ester hydrolase activity"/>
    <property type="evidence" value="ECO:0007669"/>
    <property type="project" value="TreeGrafter"/>
</dbReference>
<proteinExistence type="predicted"/>
<evidence type="ECO:0000313" key="2">
    <source>
        <dbReference type="EMBL" id="PIP19965.1"/>
    </source>
</evidence>
<gene>
    <name evidence="2" type="ORF">COX41_00035</name>
</gene>
<dbReference type="NCBIfam" id="NF004981">
    <property type="entry name" value="PRK06361.1"/>
    <property type="match status" value="1"/>
</dbReference>
<feature type="domain" description="Polymerase/histidinol phosphatase N-terminal" evidence="1">
    <location>
        <begin position="2"/>
        <end position="75"/>
    </location>
</feature>
<evidence type="ECO:0000313" key="3">
    <source>
        <dbReference type="Proteomes" id="UP000231292"/>
    </source>
</evidence>
<dbReference type="Proteomes" id="UP000231292">
    <property type="component" value="Unassembled WGS sequence"/>
</dbReference>
<dbReference type="InterPro" id="IPR003141">
    <property type="entry name" value="Pol/His_phosphatase_N"/>
</dbReference>
<comment type="caution">
    <text evidence="2">The sequence shown here is derived from an EMBL/GenBank/DDBJ whole genome shotgun (WGS) entry which is preliminary data.</text>
</comment>
<dbReference type="PANTHER" id="PTHR36928">
    <property type="entry name" value="PHOSPHATASE YCDX-RELATED"/>
    <property type="match status" value="1"/>
</dbReference>
<dbReference type="Pfam" id="PF02811">
    <property type="entry name" value="PHP"/>
    <property type="match status" value="1"/>
</dbReference>
<reference evidence="2 3" key="1">
    <citation type="submission" date="2017-09" db="EMBL/GenBank/DDBJ databases">
        <title>Depth-based differentiation of microbial function through sediment-hosted aquifers and enrichment of novel symbionts in the deep terrestrial subsurface.</title>
        <authorList>
            <person name="Probst A.J."/>
            <person name="Ladd B."/>
            <person name="Jarett J.K."/>
            <person name="Geller-Mcgrath D.E."/>
            <person name="Sieber C.M."/>
            <person name="Emerson J.B."/>
            <person name="Anantharaman K."/>
            <person name="Thomas B.C."/>
            <person name="Malmstrom R."/>
            <person name="Stieglmeier M."/>
            <person name="Klingl A."/>
            <person name="Woyke T."/>
            <person name="Ryan C.M."/>
            <person name="Banfield J.F."/>
        </authorList>
    </citation>
    <scope>NUCLEOTIDE SEQUENCE [LARGE SCALE GENOMIC DNA]</scope>
    <source>
        <strain evidence="2">CG23_combo_of_CG06-09_8_20_14_all_41_10</strain>
    </source>
</reference>
<name>A0A2G9YL55_9BACT</name>
<dbReference type="SMART" id="SM00481">
    <property type="entry name" value="POLIIIAc"/>
    <property type="match status" value="1"/>
</dbReference>
<dbReference type="PANTHER" id="PTHR36928:SF1">
    <property type="entry name" value="PHOSPHATASE YCDX-RELATED"/>
    <property type="match status" value="1"/>
</dbReference>
<dbReference type="CDD" id="cd07432">
    <property type="entry name" value="PHP_HisPPase"/>
    <property type="match status" value="1"/>
</dbReference>
<dbReference type="InterPro" id="IPR016195">
    <property type="entry name" value="Pol/histidinol_Pase-like"/>
</dbReference>
<dbReference type="GO" id="GO:0008270">
    <property type="term" value="F:zinc ion binding"/>
    <property type="evidence" value="ECO:0007669"/>
    <property type="project" value="TreeGrafter"/>
</dbReference>